<keyword evidence="2" id="KW-1185">Reference proteome</keyword>
<sequence length="487" mass="56749">MRLTDSITIHYIPFHIAENVDISAKMRESELWQYHPIKVENNTLYDHVADFMNNKMHDDAANGNGCVIYSLNSKSQIASRLNNKIFRIDAKGHDISFKFCNDKKMSSPKLVLYPKISIGVLTFGVEINHTENTIPEELMELNYMLHKLDKQAPEITRFYGNKQPHEKSLENDRMFYKKMSGQEDAVGFTIPQIINAMLADFSNDETRLVNKSRTHLFTYLQIDKPVDKQFKETYVRILRAENANYAITENDLDSKYFTQTFENIYVGSCLEGVVIAVSAGDDTTTFIKQYKSRVLLCYFWIYFLVYIQRLALIHITSCITSIKHADKLSLLVEQLSEIKLNTYFPDISDYTQHNEFYKLCSKNLNNSVYLESVSDKISSLYYMLDRQHQEKEEIHNNQLRKINEEETEFSNQMNQRIALLTSAQICFAAMVFFDVSINIFKLCNFRYSIGEIILMAFCVVPVGYFIYHAAKLISLARKKTKQKRHKK</sequence>
<reference evidence="1" key="1">
    <citation type="submission" date="2019-04" db="EMBL/GenBank/DDBJ databases">
        <title>Microbes associate with the intestines of laboratory mice.</title>
        <authorList>
            <person name="Navarre W."/>
            <person name="Wong E."/>
            <person name="Huang K."/>
            <person name="Tropini C."/>
            <person name="Ng K."/>
            <person name="Yu B."/>
        </authorList>
    </citation>
    <scope>NUCLEOTIDE SEQUENCE</scope>
    <source>
        <strain evidence="1">NM73_A23</strain>
    </source>
</reference>
<gene>
    <name evidence="1" type="ORF">E5358_11585</name>
</gene>
<proteinExistence type="predicted"/>
<name>A0AC61QN89_9BACT</name>
<protein>
    <submittedName>
        <fullName evidence="1">Uncharacterized protein</fullName>
    </submittedName>
</protein>
<accession>A0AC61QN89</accession>
<organism evidence="1 2">
    <name type="scientific">Palleniella muris</name>
    <dbReference type="NCBI Taxonomy" id="3038145"/>
    <lineage>
        <taxon>Bacteria</taxon>
        <taxon>Pseudomonadati</taxon>
        <taxon>Bacteroidota</taxon>
        <taxon>Bacteroidia</taxon>
        <taxon>Bacteroidales</taxon>
        <taxon>Prevotellaceae</taxon>
        <taxon>Palleniella</taxon>
    </lineage>
</organism>
<dbReference type="Proteomes" id="UP000308886">
    <property type="component" value="Unassembled WGS sequence"/>
</dbReference>
<dbReference type="EMBL" id="SRZC01000020">
    <property type="protein sequence ID" value="TGX81010.1"/>
    <property type="molecule type" value="Genomic_DNA"/>
</dbReference>
<evidence type="ECO:0000313" key="2">
    <source>
        <dbReference type="Proteomes" id="UP000308886"/>
    </source>
</evidence>
<comment type="caution">
    <text evidence="1">The sequence shown here is derived from an EMBL/GenBank/DDBJ whole genome shotgun (WGS) entry which is preliminary data.</text>
</comment>
<evidence type="ECO:0000313" key="1">
    <source>
        <dbReference type="EMBL" id="TGX81010.1"/>
    </source>
</evidence>